<dbReference type="EMBL" id="LUUL01000023">
    <property type="protein sequence ID" value="OAI29814.1"/>
    <property type="molecule type" value="Genomic_DNA"/>
</dbReference>
<name>A0A291IGL3_9GAMM</name>
<dbReference type="AlphaFoldDB" id="A0A291IGL3"/>
<proteinExistence type="predicted"/>
<keyword evidence="2" id="KW-1185">Reference proteome</keyword>
<evidence type="ECO:0000313" key="1">
    <source>
        <dbReference type="EMBL" id="OAI29814.1"/>
    </source>
</evidence>
<dbReference type="KEGG" id="mko:MKLM6_1069"/>
<comment type="caution">
    <text evidence="1">The sequence shown here is derived from an EMBL/GenBank/DDBJ whole genome shotgun (WGS) entry which is preliminary data.</text>
</comment>
<sequence length="177" mass="19561">MAVYPLLASMMAGANIHSSHAFEARVIPYLLETWLDDYRRFIKASEILETSVDGFSYLFDATVERLIAAWGVSNGRHAGARDRSRMAGHPLSDGPDYHRGHSIPHTLGGTTDINLVPQLGAVNIGPFRELEKRAVASPGSLYFTYWIYGASGSQRPLYVQQGLLIPGRLPDIRTHPN</sequence>
<dbReference type="RefSeq" id="WP_064024348.1">
    <property type="nucleotide sequence ID" value="NZ_CP023669.1"/>
</dbReference>
<evidence type="ECO:0000313" key="2">
    <source>
        <dbReference type="Proteomes" id="UP000077734"/>
    </source>
</evidence>
<reference evidence="1 2" key="1">
    <citation type="submission" date="2016-03" db="EMBL/GenBank/DDBJ databases">
        <authorList>
            <person name="Heylen K."/>
            <person name="De Vos P."/>
            <person name="Vekeman B."/>
        </authorList>
    </citation>
    <scope>NUCLEOTIDE SEQUENCE [LARGE SCALE GENOMIC DNA]</scope>
    <source>
        <strain evidence="1 2">R-49807</strain>
    </source>
</reference>
<gene>
    <name evidence="1" type="ORF">A1356_03245</name>
</gene>
<organism evidence="1 2">
    <name type="scientific">Methylomonas koyamae</name>
    <dbReference type="NCBI Taxonomy" id="702114"/>
    <lineage>
        <taxon>Bacteria</taxon>
        <taxon>Pseudomonadati</taxon>
        <taxon>Pseudomonadota</taxon>
        <taxon>Gammaproteobacteria</taxon>
        <taxon>Methylococcales</taxon>
        <taxon>Methylococcaceae</taxon>
        <taxon>Methylomonas</taxon>
    </lineage>
</organism>
<accession>A0A291IGL3</accession>
<dbReference type="Proteomes" id="UP000077734">
    <property type="component" value="Unassembled WGS sequence"/>
</dbReference>
<protein>
    <submittedName>
        <fullName evidence="1">Uncharacterized protein</fullName>
    </submittedName>
</protein>